<gene>
    <name evidence="1" type="ORF">HLH33_13830</name>
</gene>
<accession>A0A7W4NGL8</accession>
<dbReference type="AlphaFoldDB" id="A0A7W4NGL8"/>
<name>A0A7W4NGL8_GLUDI</name>
<dbReference type="EMBL" id="JABEQG010000029">
    <property type="protein sequence ID" value="MBB2157379.1"/>
    <property type="molecule type" value="Genomic_DNA"/>
</dbReference>
<evidence type="ECO:0000313" key="1">
    <source>
        <dbReference type="EMBL" id="MBB2157379.1"/>
    </source>
</evidence>
<dbReference type="Proteomes" id="UP000550787">
    <property type="component" value="Unassembled WGS sequence"/>
</dbReference>
<reference evidence="1 2" key="1">
    <citation type="submission" date="2020-04" db="EMBL/GenBank/DDBJ databases">
        <title>Description of novel Gluconacetobacter.</title>
        <authorList>
            <person name="Sombolestani A."/>
        </authorList>
    </citation>
    <scope>NUCLEOTIDE SEQUENCE [LARGE SCALE GENOMIC DNA]</scope>
    <source>
        <strain evidence="1 2">LMG 7603</strain>
    </source>
</reference>
<protein>
    <submittedName>
        <fullName evidence="1">Uncharacterized protein</fullName>
    </submittedName>
</protein>
<sequence length="134" mass="15058">MQNFDPRPIVIRQTPKFVVTQEGGRLVANVKTLYIGIRSEILANERHFARKSYPKMLEGMISGEVEAFIAAEIDGQRGVIVITPEQYSAGRPERDRWNEWSAALATYRASCEAAARHFDGQNENGEGYNPCRNG</sequence>
<evidence type="ECO:0000313" key="2">
    <source>
        <dbReference type="Proteomes" id="UP000550787"/>
    </source>
</evidence>
<proteinExistence type="predicted"/>
<dbReference type="RefSeq" id="WP_183116196.1">
    <property type="nucleotide sequence ID" value="NZ_JABEQG010000029.1"/>
</dbReference>
<organism evidence="1 2">
    <name type="scientific">Gluconacetobacter diazotrophicus</name>
    <name type="common">Acetobacter diazotrophicus</name>
    <dbReference type="NCBI Taxonomy" id="33996"/>
    <lineage>
        <taxon>Bacteria</taxon>
        <taxon>Pseudomonadati</taxon>
        <taxon>Pseudomonadota</taxon>
        <taxon>Alphaproteobacteria</taxon>
        <taxon>Acetobacterales</taxon>
        <taxon>Acetobacteraceae</taxon>
        <taxon>Gluconacetobacter</taxon>
    </lineage>
</organism>
<comment type="caution">
    <text evidence="1">The sequence shown here is derived from an EMBL/GenBank/DDBJ whole genome shotgun (WGS) entry which is preliminary data.</text>
</comment>